<dbReference type="STRING" id="571438.SAMN05192586_1157"/>
<dbReference type="InterPro" id="IPR001509">
    <property type="entry name" value="Epimerase_deHydtase"/>
</dbReference>
<feature type="domain" description="NAD-dependent epimerase/dehydratase" evidence="11">
    <location>
        <begin position="3"/>
        <end position="252"/>
    </location>
</feature>
<dbReference type="AlphaFoldDB" id="A0A1G7P9U3"/>
<dbReference type="Pfam" id="PF01370">
    <property type="entry name" value="Epimerase"/>
    <property type="match status" value="1"/>
</dbReference>
<accession>A0A1G7P9U3</accession>
<dbReference type="EC" id="5.1.3.2" evidence="5 10"/>
<dbReference type="OrthoDB" id="9801785at2"/>
<dbReference type="CDD" id="cd05247">
    <property type="entry name" value="UDP_G4E_1_SDR_e"/>
    <property type="match status" value="1"/>
</dbReference>
<evidence type="ECO:0000256" key="6">
    <source>
        <dbReference type="ARBA" id="ARBA00018569"/>
    </source>
</evidence>
<evidence type="ECO:0000256" key="8">
    <source>
        <dbReference type="ARBA" id="ARBA00023235"/>
    </source>
</evidence>
<evidence type="ECO:0000256" key="10">
    <source>
        <dbReference type="RuleBase" id="RU366046"/>
    </source>
</evidence>
<keyword evidence="7 10" id="KW-0520">NAD</keyword>
<dbReference type="InterPro" id="IPR005886">
    <property type="entry name" value="UDP_G4E"/>
</dbReference>
<evidence type="ECO:0000256" key="1">
    <source>
        <dbReference type="ARBA" id="ARBA00000083"/>
    </source>
</evidence>
<proteinExistence type="inferred from homology"/>
<comment type="pathway">
    <text evidence="3 10">Carbohydrate metabolism; galactose metabolism.</text>
</comment>
<evidence type="ECO:0000256" key="9">
    <source>
        <dbReference type="ARBA" id="ARBA00023277"/>
    </source>
</evidence>
<evidence type="ECO:0000313" key="13">
    <source>
        <dbReference type="Proteomes" id="UP000199355"/>
    </source>
</evidence>
<name>A0A1G7P9U3_9BACT</name>
<gene>
    <name evidence="12" type="ORF">SAMN05192586_1157</name>
</gene>
<keyword evidence="13" id="KW-1185">Reference proteome</keyword>
<organism evidence="12 13">
    <name type="scientific">Desulfovibrio legallii</name>
    <dbReference type="NCBI Taxonomy" id="571438"/>
    <lineage>
        <taxon>Bacteria</taxon>
        <taxon>Pseudomonadati</taxon>
        <taxon>Thermodesulfobacteriota</taxon>
        <taxon>Desulfovibrionia</taxon>
        <taxon>Desulfovibrionales</taxon>
        <taxon>Desulfovibrionaceae</taxon>
        <taxon>Desulfovibrio</taxon>
    </lineage>
</organism>
<evidence type="ECO:0000259" key="11">
    <source>
        <dbReference type="Pfam" id="PF01370"/>
    </source>
</evidence>
<dbReference type="Gene3D" id="3.40.50.720">
    <property type="entry name" value="NAD(P)-binding Rossmann-like Domain"/>
    <property type="match status" value="1"/>
</dbReference>
<protein>
    <recommendedName>
        <fullName evidence="6 10">UDP-glucose 4-epimerase</fullName>
        <ecNumber evidence="5 10">5.1.3.2</ecNumber>
    </recommendedName>
</protein>
<evidence type="ECO:0000256" key="4">
    <source>
        <dbReference type="ARBA" id="ARBA00007637"/>
    </source>
</evidence>
<dbReference type="GO" id="GO:0003978">
    <property type="term" value="F:UDP-glucose 4-epimerase activity"/>
    <property type="evidence" value="ECO:0007669"/>
    <property type="project" value="UniProtKB-UniRule"/>
</dbReference>
<dbReference type="NCBIfam" id="TIGR01179">
    <property type="entry name" value="galE"/>
    <property type="match status" value="1"/>
</dbReference>
<comment type="similarity">
    <text evidence="4 10">Belongs to the NAD(P)-dependent epimerase/dehydratase family.</text>
</comment>
<evidence type="ECO:0000256" key="3">
    <source>
        <dbReference type="ARBA" id="ARBA00004947"/>
    </source>
</evidence>
<dbReference type="PANTHER" id="PTHR43725">
    <property type="entry name" value="UDP-GLUCOSE 4-EPIMERASE"/>
    <property type="match status" value="1"/>
</dbReference>
<keyword evidence="8 10" id="KW-0413">Isomerase</keyword>
<dbReference type="PANTHER" id="PTHR43725:SF53">
    <property type="entry name" value="UDP-ARABINOSE 4-EPIMERASE 1"/>
    <property type="match status" value="1"/>
</dbReference>
<dbReference type="EMBL" id="FNBX01000015">
    <property type="protein sequence ID" value="SDF83072.1"/>
    <property type="molecule type" value="Genomic_DNA"/>
</dbReference>
<dbReference type="SUPFAM" id="SSF51735">
    <property type="entry name" value="NAD(P)-binding Rossmann-fold domains"/>
    <property type="match status" value="1"/>
</dbReference>
<dbReference type="Proteomes" id="UP000199355">
    <property type="component" value="Unassembled WGS sequence"/>
</dbReference>
<dbReference type="Gene3D" id="3.90.25.10">
    <property type="entry name" value="UDP-galactose 4-epimerase, domain 1"/>
    <property type="match status" value="1"/>
</dbReference>
<dbReference type="InterPro" id="IPR036291">
    <property type="entry name" value="NAD(P)-bd_dom_sf"/>
</dbReference>
<sequence>MAILVCGGAGYIGSHNVRLLLAHGEDPVVLDNLRTGHRAAVPAGVPLYVGDMRDPAQLDTIFQRHKVEAVLHFAAWSLVGESVERPLPYFNNNIHGMQVLLEAMLRHGADKLVFSSSAAVYGEPAAVPIPEDAPLAPTNPYGESKRIMESMTHWVGLAHGIRAVTLRYFNVAGAWPDGSLGEDHRPESHLVPIILQVPLGLRPHVTVYGDDYPTPDGTCIRDYLDVLELADAHCRALRYLRAGGESVVCNLGNGRGFSVREMIDAARRVTGRDIPVKIGPRRPGDPARLVAAPERARRILGWTARAEVESVIAAAWAWHKSHPHGYEETAP</sequence>
<evidence type="ECO:0000256" key="2">
    <source>
        <dbReference type="ARBA" id="ARBA00001911"/>
    </source>
</evidence>
<evidence type="ECO:0000256" key="7">
    <source>
        <dbReference type="ARBA" id="ARBA00023027"/>
    </source>
</evidence>
<dbReference type="UniPathway" id="UPA00214"/>
<dbReference type="GO" id="GO:0033499">
    <property type="term" value="P:galactose catabolic process via UDP-galactose, Leloir pathway"/>
    <property type="evidence" value="ECO:0007669"/>
    <property type="project" value="TreeGrafter"/>
</dbReference>
<evidence type="ECO:0000256" key="5">
    <source>
        <dbReference type="ARBA" id="ARBA00013189"/>
    </source>
</evidence>
<keyword evidence="9 10" id="KW-0119">Carbohydrate metabolism</keyword>
<evidence type="ECO:0000313" key="12">
    <source>
        <dbReference type="EMBL" id="SDF83072.1"/>
    </source>
</evidence>
<comment type="cofactor">
    <cofactor evidence="2 10">
        <name>NAD(+)</name>
        <dbReference type="ChEBI" id="CHEBI:57540"/>
    </cofactor>
</comment>
<dbReference type="RefSeq" id="WP_092154512.1">
    <property type="nucleotide sequence ID" value="NZ_FNBX01000015.1"/>
</dbReference>
<comment type="subunit">
    <text evidence="10">Homodimer.</text>
</comment>
<comment type="catalytic activity">
    <reaction evidence="1 10">
        <text>UDP-alpha-D-glucose = UDP-alpha-D-galactose</text>
        <dbReference type="Rhea" id="RHEA:22168"/>
        <dbReference type="ChEBI" id="CHEBI:58885"/>
        <dbReference type="ChEBI" id="CHEBI:66914"/>
        <dbReference type="EC" id="5.1.3.2"/>
    </reaction>
</comment>
<reference evidence="13" key="1">
    <citation type="submission" date="2016-10" db="EMBL/GenBank/DDBJ databases">
        <authorList>
            <person name="Varghese N."/>
            <person name="Submissions S."/>
        </authorList>
    </citation>
    <scope>NUCLEOTIDE SEQUENCE [LARGE SCALE GENOMIC DNA]</scope>
    <source>
        <strain evidence="13">KHC7</strain>
    </source>
</reference>